<accession>A0AA38Z0V6</accession>
<name>A0AA38Z0V6_VITRO</name>
<dbReference type="EMBL" id="JARBHA010000015">
    <property type="protein sequence ID" value="KAJ9680132.1"/>
    <property type="molecule type" value="Genomic_DNA"/>
</dbReference>
<organism evidence="1 2">
    <name type="scientific">Vitis rotundifolia</name>
    <name type="common">Muscadine grape</name>
    <dbReference type="NCBI Taxonomy" id="103349"/>
    <lineage>
        <taxon>Eukaryota</taxon>
        <taxon>Viridiplantae</taxon>
        <taxon>Streptophyta</taxon>
        <taxon>Embryophyta</taxon>
        <taxon>Tracheophyta</taxon>
        <taxon>Spermatophyta</taxon>
        <taxon>Magnoliopsida</taxon>
        <taxon>eudicotyledons</taxon>
        <taxon>Gunneridae</taxon>
        <taxon>Pentapetalae</taxon>
        <taxon>rosids</taxon>
        <taxon>Vitales</taxon>
        <taxon>Vitaceae</taxon>
        <taxon>Viteae</taxon>
        <taxon>Vitis</taxon>
    </lineage>
</organism>
<comment type="caution">
    <text evidence="1">The sequence shown here is derived from an EMBL/GenBank/DDBJ whole genome shotgun (WGS) entry which is preliminary data.</text>
</comment>
<dbReference type="Proteomes" id="UP001168098">
    <property type="component" value="Unassembled WGS sequence"/>
</dbReference>
<reference evidence="1 2" key="1">
    <citation type="journal article" date="2023" name="BMC Biotechnol.">
        <title>Vitis rotundifolia cv Carlos genome sequencing.</title>
        <authorList>
            <person name="Huff M."/>
            <person name="Hulse-Kemp A."/>
            <person name="Scheffler B."/>
            <person name="Youngblood R."/>
            <person name="Simpson S."/>
            <person name="Babiker E."/>
            <person name="Staton M."/>
        </authorList>
    </citation>
    <scope>NUCLEOTIDE SEQUENCE [LARGE SCALE GENOMIC DNA]</scope>
    <source>
        <tissue evidence="1">Leaf</tissue>
    </source>
</reference>
<protein>
    <submittedName>
        <fullName evidence="1">Uncharacterized protein</fullName>
    </submittedName>
</protein>
<keyword evidence="2" id="KW-1185">Reference proteome</keyword>
<sequence length="134" mass="14696">MAAKDIKRDVKANKSFFGNMDRNAMTEVAENESAISDEIAKTIKPGCRPRFGLQLPSFMPPGTVAVVAKATVVTSVATNEHELEVSVSHLVPSFTKSLCDVLKTSLGVMSSLLRFIKKSRGTEYFTYCGQFQLM</sequence>
<evidence type="ECO:0000313" key="1">
    <source>
        <dbReference type="EMBL" id="KAJ9680132.1"/>
    </source>
</evidence>
<dbReference type="AlphaFoldDB" id="A0AA38Z0V6"/>
<gene>
    <name evidence="1" type="ORF">PVL29_019425</name>
</gene>
<proteinExistence type="predicted"/>
<evidence type="ECO:0000313" key="2">
    <source>
        <dbReference type="Proteomes" id="UP001168098"/>
    </source>
</evidence>